<dbReference type="AlphaFoldDB" id="A0A2U8PLJ4"/>
<dbReference type="InterPro" id="IPR008928">
    <property type="entry name" value="6-hairpin_glycosidase_sf"/>
</dbReference>
<evidence type="ECO:0000313" key="4">
    <source>
        <dbReference type="Proteomes" id="UP000215703"/>
    </source>
</evidence>
<dbReference type="PANTHER" id="PTHR15108">
    <property type="entry name" value="N-ACYLGLUCOSAMINE-2-EPIMERASE"/>
    <property type="match status" value="1"/>
</dbReference>
<dbReference type="Proteomes" id="UP000215703">
    <property type="component" value="Chromosome"/>
</dbReference>
<dbReference type="GO" id="GO:0005975">
    <property type="term" value="P:carbohydrate metabolic process"/>
    <property type="evidence" value="ECO:0007669"/>
    <property type="project" value="InterPro"/>
</dbReference>
<proteinExistence type="inferred from homology"/>
<dbReference type="Pfam" id="PF07221">
    <property type="entry name" value="GlcNAc_2-epim"/>
    <property type="match status" value="1"/>
</dbReference>
<accession>A0A2U8PLJ4</accession>
<dbReference type="SUPFAM" id="SSF48208">
    <property type="entry name" value="Six-hairpin glycosidases"/>
    <property type="match status" value="1"/>
</dbReference>
<organism evidence="3 4">
    <name type="scientific">Bradyrhizobium ottawaense</name>
    <dbReference type="NCBI Taxonomy" id="931866"/>
    <lineage>
        <taxon>Bacteria</taxon>
        <taxon>Pseudomonadati</taxon>
        <taxon>Pseudomonadota</taxon>
        <taxon>Alphaproteobacteria</taxon>
        <taxon>Hyphomicrobiales</taxon>
        <taxon>Nitrobacteraceae</taxon>
        <taxon>Bradyrhizobium</taxon>
    </lineage>
</organism>
<gene>
    <name evidence="3" type="ORF">CIT37_24430</name>
</gene>
<evidence type="ECO:0000256" key="1">
    <source>
        <dbReference type="ARBA" id="ARBA00008558"/>
    </source>
</evidence>
<evidence type="ECO:0000313" key="3">
    <source>
        <dbReference type="EMBL" id="AWL98247.1"/>
    </source>
</evidence>
<dbReference type="InterPro" id="IPR010819">
    <property type="entry name" value="AGE/CE"/>
</dbReference>
<dbReference type="EMBL" id="CP029425">
    <property type="protein sequence ID" value="AWL98247.1"/>
    <property type="molecule type" value="Genomic_DNA"/>
</dbReference>
<protein>
    <submittedName>
        <fullName evidence="3">Mannose-6-phosphate isomerase</fullName>
    </submittedName>
</protein>
<sequence length="398" mass="44543">MGIRRRSARPGEDAMADEGIIAAEEATDVVARLKRRMIEEALPLWSTVGWDPAAGGFIDRLHRDGAADAAAPRRVFVQARQIYCYAKAAQMGWYPEGRAIALKGLEHLLSKAKAPDGRPGYVHRLTPEGAVLDGRRDAYDHAFILFALATVYTLDQDAQVRAEIDALLAFLDSHLRSPHGGVHEGLPVSLPRRQNPHMHLFEAMIACFDATHDLSFQNRAGEFFALFLANLYDKQKRILTEYFEEDWSKIEPVSVEPGHQAEWVWLLKGFERITGCPTGQRRAELLATSMRYRDEATGCLVDEGDDIGNIRRSARRLWPQTEIAKAWIAQAESGEAGAADEARAALVRLERHYLSHPVRGGWYDQFDRDGKSLIDTIPASSFYHVLCAVTEAEQVLEP</sequence>
<dbReference type="GO" id="GO:0016853">
    <property type="term" value="F:isomerase activity"/>
    <property type="evidence" value="ECO:0007669"/>
    <property type="project" value="UniProtKB-KW"/>
</dbReference>
<reference evidence="3 4" key="1">
    <citation type="journal article" date="2014" name="Int. J. Syst. Evol. Microbiol.">
        <title>Bradyrhizobium ottawaense sp. nov., a symbiotic nitrogen fixing bacterium from root nodules of soybeans in Canada.</title>
        <authorList>
            <person name="Yu X."/>
            <person name="Cloutier S."/>
            <person name="Tambong J.T."/>
            <person name="Bromfield E.S."/>
        </authorList>
    </citation>
    <scope>NUCLEOTIDE SEQUENCE [LARGE SCALE GENOMIC DNA]</scope>
    <source>
        <strain evidence="3 4">OO99</strain>
    </source>
</reference>
<evidence type="ECO:0000256" key="2">
    <source>
        <dbReference type="ARBA" id="ARBA00023235"/>
    </source>
</evidence>
<dbReference type="Gene3D" id="1.50.10.10">
    <property type="match status" value="1"/>
</dbReference>
<name>A0A2U8PLJ4_9BRAD</name>
<dbReference type="KEGG" id="bot:CIT37_24430"/>
<keyword evidence="2 3" id="KW-0413">Isomerase</keyword>
<dbReference type="InterPro" id="IPR012341">
    <property type="entry name" value="6hp_glycosidase-like_sf"/>
</dbReference>
<reference evidence="3 4" key="2">
    <citation type="journal article" date="2017" name="Syst. Appl. Microbiol.">
        <title>Soybeans inoculated with root zone soils of Canadian native legumes harbour diverse and novel Bradyrhizobium spp. that possess agricultural potential.</title>
        <authorList>
            <person name="Bromfield E.S.P."/>
            <person name="Cloutier S."/>
            <person name="Tambong J.T."/>
            <person name="Tran Thi T.V."/>
        </authorList>
    </citation>
    <scope>NUCLEOTIDE SEQUENCE [LARGE SCALE GENOMIC DNA]</scope>
    <source>
        <strain evidence="3 4">OO99</strain>
    </source>
</reference>
<comment type="similarity">
    <text evidence="1">Belongs to the N-acylglucosamine 2-epimerase family.</text>
</comment>